<dbReference type="Pfam" id="PF00134">
    <property type="entry name" value="Cyclin_N"/>
    <property type="match status" value="1"/>
</dbReference>
<keyword evidence="5" id="KW-1185">Reference proteome</keyword>
<dbReference type="InterPro" id="IPR036915">
    <property type="entry name" value="Cyclin-like_sf"/>
</dbReference>
<dbReference type="SMART" id="SM00385">
    <property type="entry name" value="CYCLIN"/>
    <property type="match status" value="1"/>
</dbReference>
<dbReference type="OrthoDB" id="10264655at2759"/>
<reference evidence="4 5" key="1">
    <citation type="journal article" date="2018" name="Mol. Biol. Evol.">
        <title>Broad Genomic Sampling Reveals a Smut Pathogenic Ancestry of the Fungal Clade Ustilaginomycotina.</title>
        <authorList>
            <person name="Kijpornyongpan T."/>
            <person name="Mondo S.J."/>
            <person name="Barry K."/>
            <person name="Sandor L."/>
            <person name="Lee J."/>
            <person name="Lipzen A."/>
            <person name="Pangilinan J."/>
            <person name="LaButti K."/>
            <person name="Hainaut M."/>
            <person name="Henrissat B."/>
            <person name="Grigoriev I.V."/>
            <person name="Spatafora J.W."/>
            <person name="Aime M.C."/>
        </authorList>
    </citation>
    <scope>NUCLEOTIDE SEQUENCE [LARGE SCALE GENOMIC DNA]</scope>
    <source>
        <strain evidence="4 5">MCA 4718</strain>
    </source>
</reference>
<dbReference type="PANTHER" id="PTHR10026">
    <property type="entry name" value="CYCLIN"/>
    <property type="match status" value="1"/>
</dbReference>
<organism evidence="4 5">
    <name type="scientific">Pseudomicrostroma glucosiphilum</name>
    <dbReference type="NCBI Taxonomy" id="1684307"/>
    <lineage>
        <taxon>Eukaryota</taxon>
        <taxon>Fungi</taxon>
        <taxon>Dikarya</taxon>
        <taxon>Basidiomycota</taxon>
        <taxon>Ustilaginomycotina</taxon>
        <taxon>Exobasidiomycetes</taxon>
        <taxon>Microstromatales</taxon>
        <taxon>Microstromatales incertae sedis</taxon>
        <taxon>Pseudomicrostroma</taxon>
    </lineage>
</organism>
<dbReference type="SUPFAM" id="SSF47954">
    <property type="entry name" value="Cyclin-like"/>
    <property type="match status" value="2"/>
</dbReference>
<dbReference type="Proteomes" id="UP000245942">
    <property type="component" value="Unassembled WGS sequence"/>
</dbReference>
<dbReference type="GO" id="GO:0006357">
    <property type="term" value="P:regulation of transcription by RNA polymerase II"/>
    <property type="evidence" value="ECO:0007669"/>
    <property type="project" value="InterPro"/>
</dbReference>
<feature type="compositionally biased region" description="Basic and acidic residues" evidence="2">
    <location>
        <begin position="325"/>
        <end position="336"/>
    </location>
</feature>
<dbReference type="InterPro" id="IPR006671">
    <property type="entry name" value="Cyclin_N"/>
</dbReference>
<sequence length="350" mass="39233">MASYPLPSSSTSSAPPPLLLNPLLTASQILSSASSHLPDDLVHDLLAYGAQFIHRLCSLLNLPQRLTATSQILFQRFYATTSPDRFGVVDVAMACVYLGAKVEECSAKLKVRDLINCTDWMIDRDRWAEEEAKKRGKGNGWEQKVGSIDGDEVPSSASASPNSQEFVYRPHTYHSSIFYAYKDTVVFHEMHILKRLGFHLEVQLPYATLMNYLNILGVGKDKDVVEACWGFCSDMLQTPCPVLFQPHTLSLSSIYYLSLLPGSPLPPLPREPHPWWTLFDVTLEEMRTVCSWLQRLYDGKDGTASRVREEWGGMGSLAKKDGIRGWIQRRDEGNGKDEEDFESGRKSPAG</sequence>
<dbReference type="STRING" id="1684307.A0A316UCB4"/>
<gene>
    <name evidence="4" type="ORF">BCV69DRAFT_244686</name>
</gene>
<evidence type="ECO:0000259" key="3">
    <source>
        <dbReference type="SMART" id="SM00385"/>
    </source>
</evidence>
<feature type="region of interest" description="Disordered" evidence="2">
    <location>
        <begin position="325"/>
        <end position="350"/>
    </location>
</feature>
<evidence type="ECO:0000256" key="2">
    <source>
        <dbReference type="SAM" id="MobiDB-lite"/>
    </source>
</evidence>
<dbReference type="Gene3D" id="1.10.472.10">
    <property type="entry name" value="Cyclin-like"/>
    <property type="match status" value="2"/>
</dbReference>
<dbReference type="GeneID" id="37011858"/>
<dbReference type="AlphaFoldDB" id="A0A316UCB4"/>
<dbReference type="InterPro" id="IPR013763">
    <property type="entry name" value="Cyclin-like_dom"/>
</dbReference>
<keyword evidence="1" id="KW-0195">Cyclin</keyword>
<protein>
    <submittedName>
        <fullName evidence="4">Cyclin-like protein</fullName>
    </submittedName>
</protein>
<comment type="similarity">
    <text evidence="1">Belongs to the cyclin family.</text>
</comment>
<dbReference type="RefSeq" id="XP_025349979.1">
    <property type="nucleotide sequence ID" value="XM_025490124.1"/>
</dbReference>
<name>A0A316UCB4_9BASI</name>
<evidence type="ECO:0000313" key="4">
    <source>
        <dbReference type="EMBL" id="PWN22819.1"/>
    </source>
</evidence>
<evidence type="ECO:0000313" key="5">
    <source>
        <dbReference type="Proteomes" id="UP000245942"/>
    </source>
</evidence>
<evidence type="ECO:0000256" key="1">
    <source>
        <dbReference type="RuleBase" id="RU000383"/>
    </source>
</evidence>
<proteinExistence type="inferred from homology"/>
<dbReference type="InterPro" id="IPR043198">
    <property type="entry name" value="Cyclin/Ssn8"/>
</dbReference>
<accession>A0A316UCB4</accession>
<feature type="region of interest" description="Disordered" evidence="2">
    <location>
        <begin position="133"/>
        <end position="163"/>
    </location>
</feature>
<dbReference type="EMBL" id="KZ819322">
    <property type="protein sequence ID" value="PWN22819.1"/>
    <property type="molecule type" value="Genomic_DNA"/>
</dbReference>
<feature type="domain" description="Cyclin-like" evidence="3">
    <location>
        <begin position="51"/>
        <end position="194"/>
    </location>
</feature>
<dbReference type="GO" id="GO:0016538">
    <property type="term" value="F:cyclin-dependent protein serine/threonine kinase regulator activity"/>
    <property type="evidence" value="ECO:0007669"/>
    <property type="project" value="InterPro"/>
</dbReference>